<evidence type="ECO:0000256" key="10">
    <source>
        <dbReference type="ARBA" id="ARBA00023201"/>
    </source>
</evidence>
<dbReference type="GO" id="GO:0015293">
    <property type="term" value="F:symporter activity"/>
    <property type="evidence" value="ECO:0007669"/>
    <property type="project" value="TreeGrafter"/>
</dbReference>
<feature type="domain" description="Cyclic nucleotide-binding" evidence="13">
    <location>
        <begin position="156"/>
        <end position="252"/>
    </location>
</feature>
<dbReference type="PROSITE" id="PS50283">
    <property type="entry name" value="NA_SOLUT_SYMP_3"/>
    <property type="match status" value="1"/>
</dbReference>
<evidence type="ECO:0000256" key="11">
    <source>
        <dbReference type="RuleBase" id="RU362091"/>
    </source>
</evidence>
<dbReference type="InterPro" id="IPR000595">
    <property type="entry name" value="cNMP-bd_dom"/>
</dbReference>
<evidence type="ECO:0000259" key="13">
    <source>
        <dbReference type="PROSITE" id="PS50042"/>
    </source>
</evidence>
<evidence type="ECO:0000313" key="14">
    <source>
        <dbReference type="EMBL" id="KAK3736247.1"/>
    </source>
</evidence>
<organism evidence="14 15">
    <name type="scientific">Elysia crispata</name>
    <name type="common">lettuce slug</name>
    <dbReference type="NCBI Taxonomy" id="231223"/>
    <lineage>
        <taxon>Eukaryota</taxon>
        <taxon>Metazoa</taxon>
        <taxon>Spiralia</taxon>
        <taxon>Lophotrochozoa</taxon>
        <taxon>Mollusca</taxon>
        <taxon>Gastropoda</taxon>
        <taxon>Heterobranchia</taxon>
        <taxon>Euthyneura</taxon>
        <taxon>Panpulmonata</taxon>
        <taxon>Sacoglossa</taxon>
        <taxon>Placobranchoidea</taxon>
        <taxon>Plakobranchidae</taxon>
        <taxon>Elysia</taxon>
    </lineage>
</organism>
<proteinExistence type="inferred from homology"/>
<evidence type="ECO:0000256" key="4">
    <source>
        <dbReference type="ARBA" id="ARBA00022475"/>
    </source>
</evidence>
<keyword evidence="3" id="KW-0813">Transport</keyword>
<evidence type="ECO:0000256" key="3">
    <source>
        <dbReference type="ARBA" id="ARBA00022448"/>
    </source>
</evidence>
<dbReference type="InterPro" id="IPR001734">
    <property type="entry name" value="Na/solute_symporter"/>
</dbReference>
<evidence type="ECO:0000256" key="12">
    <source>
        <dbReference type="SAM" id="Phobius"/>
    </source>
</evidence>
<dbReference type="PANTHER" id="PTHR42985">
    <property type="entry name" value="SODIUM-COUPLED MONOCARBOXYLATE TRANSPORTER"/>
    <property type="match status" value="1"/>
</dbReference>
<evidence type="ECO:0000256" key="1">
    <source>
        <dbReference type="ARBA" id="ARBA00004651"/>
    </source>
</evidence>
<gene>
    <name evidence="14" type="ORF">RRG08_061840</name>
</gene>
<comment type="subcellular location">
    <subcellularLocation>
        <location evidence="1">Cell membrane</location>
        <topology evidence="1">Multi-pass membrane protein</topology>
    </subcellularLocation>
</comment>
<comment type="caution">
    <text evidence="14">The sequence shown here is derived from an EMBL/GenBank/DDBJ whole genome shotgun (WGS) entry which is preliminary data.</text>
</comment>
<dbReference type="InterPro" id="IPR038377">
    <property type="entry name" value="Na/Glc_symporter_sf"/>
</dbReference>
<keyword evidence="15" id="KW-1185">Reference proteome</keyword>
<evidence type="ECO:0000256" key="9">
    <source>
        <dbReference type="ARBA" id="ARBA00023136"/>
    </source>
</evidence>
<dbReference type="Gene3D" id="1.20.1730.10">
    <property type="entry name" value="Sodium/glucose cotransporter"/>
    <property type="match status" value="1"/>
</dbReference>
<accession>A0AAE0Y7Z1</accession>
<dbReference type="InterPro" id="IPR051163">
    <property type="entry name" value="Sodium:Solute_Symporter_SSF"/>
</dbReference>
<dbReference type="AlphaFoldDB" id="A0AAE0Y7Z1"/>
<dbReference type="Proteomes" id="UP001283361">
    <property type="component" value="Unassembled WGS sequence"/>
</dbReference>
<evidence type="ECO:0000313" key="15">
    <source>
        <dbReference type="Proteomes" id="UP001283361"/>
    </source>
</evidence>
<keyword evidence="8" id="KW-0406">Ion transport</keyword>
<feature type="transmembrane region" description="Helical" evidence="12">
    <location>
        <begin position="75"/>
        <end position="95"/>
    </location>
</feature>
<dbReference type="PROSITE" id="PS50042">
    <property type="entry name" value="CNMP_BINDING_3"/>
    <property type="match status" value="1"/>
</dbReference>
<evidence type="ECO:0000256" key="2">
    <source>
        <dbReference type="ARBA" id="ARBA00006434"/>
    </source>
</evidence>
<keyword evidence="7" id="KW-0915">Sodium</keyword>
<evidence type="ECO:0000256" key="8">
    <source>
        <dbReference type="ARBA" id="ARBA00023065"/>
    </source>
</evidence>
<sequence length="260" mass="28900">MTELSCYRPGVPVEPRFDGDYTHNTGKIKSFTKLDYFIFLLSLLIPIIIGFYQGWRRHHSMDFAEYMLARRSMSYLPVGLSLLATFQSAIATLGIPAEIYNYNTMLIWATPAYLIISSASAHVYIPVYYKLKINSVYQYLELRFNRTVRTVGSCLFIIQMGPAQVHTLRDDRRPNTMSGLVTGASAGQHTLRDGTRPKTMSVLVTGASTVQHTLRDGTRPKTMSVLVTGASAGQHTLRDGTRPKTMSVLVTGASAGQHTL</sequence>
<feature type="transmembrane region" description="Helical" evidence="12">
    <location>
        <begin position="36"/>
        <end position="55"/>
    </location>
</feature>
<keyword evidence="9 12" id="KW-0472">Membrane</keyword>
<name>A0AAE0Y7Z1_9GAST</name>
<dbReference type="EMBL" id="JAWDGP010006725">
    <property type="protein sequence ID" value="KAK3736247.1"/>
    <property type="molecule type" value="Genomic_DNA"/>
</dbReference>
<reference evidence="14" key="1">
    <citation type="journal article" date="2023" name="G3 (Bethesda)">
        <title>A reference genome for the long-term kleptoplast-retaining sea slug Elysia crispata morphotype clarki.</title>
        <authorList>
            <person name="Eastman K.E."/>
            <person name="Pendleton A.L."/>
            <person name="Shaikh M.A."/>
            <person name="Suttiyut T."/>
            <person name="Ogas R."/>
            <person name="Tomko P."/>
            <person name="Gavelis G."/>
            <person name="Widhalm J.R."/>
            <person name="Wisecaver J.H."/>
        </authorList>
    </citation>
    <scope>NUCLEOTIDE SEQUENCE</scope>
    <source>
        <strain evidence="14">ECLA1</strain>
    </source>
</reference>
<keyword evidence="5 12" id="KW-0812">Transmembrane</keyword>
<keyword evidence="4" id="KW-1003">Cell membrane</keyword>
<dbReference type="Pfam" id="PF00474">
    <property type="entry name" value="SSF"/>
    <property type="match status" value="1"/>
</dbReference>
<comment type="similarity">
    <text evidence="2 11">Belongs to the sodium:solute symporter (SSF) (TC 2.A.21) family.</text>
</comment>
<dbReference type="GO" id="GO:0005886">
    <property type="term" value="C:plasma membrane"/>
    <property type="evidence" value="ECO:0007669"/>
    <property type="project" value="UniProtKB-SubCell"/>
</dbReference>
<evidence type="ECO:0000256" key="5">
    <source>
        <dbReference type="ARBA" id="ARBA00022692"/>
    </source>
</evidence>
<dbReference type="GO" id="GO:0006814">
    <property type="term" value="P:sodium ion transport"/>
    <property type="evidence" value="ECO:0007669"/>
    <property type="project" value="UniProtKB-KW"/>
</dbReference>
<protein>
    <recommendedName>
        <fullName evidence="13">Cyclic nucleotide-binding domain-containing protein</fullName>
    </recommendedName>
</protein>
<evidence type="ECO:0000256" key="6">
    <source>
        <dbReference type="ARBA" id="ARBA00022989"/>
    </source>
</evidence>
<keyword evidence="10" id="KW-0739">Sodium transport</keyword>
<evidence type="ECO:0000256" key="7">
    <source>
        <dbReference type="ARBA" id="ARBA00023053"/>
    </source>
</evidence>
<feature type="transmembrane region" description="Helical" evidence="12">
    <location>
        <begin position="107"/>
        <end position="129"/>
    </location>
</feature>
<keyword evidence="6 12" id="KW-1133">Transmembrane helix</keyword>
<dbReference type="PANTHER" id="PTHR42985:SF40">
    <property type="entry name" value="LD47995P-RELATED"/>
    <property type="match status" value="1"/>
</dbReference>